<dbReference type="Proteomes" id="UP001225596">
    <property type="component" value="Unassembled WGS sequence"/>
</dbReference>
<dbReference type="InterPro" id="IPR028087">
    <property type="entry name" value="Tad_N"/>
</dbReference>
<name>A0ABU1BJ88_9BURK</name>
<gene>
    <name evidence="3" type="ORF">Q8A64_00665</name>
</gene>
<evidence type="ECO:0000259" key="2">
    <source>
        <dbReference type="Pfam" id="PF13400"/>
    </source>
</evidence>
<proteinExistence type="predicted"/>
<comment type="caution">
    <text evidence="3">The sequence shown here is derived from an EMBL/GenBank/DDBJ whole genome shotgun (WGS) entry which is preliminary data.</text>
</comment>
<evidence type="ECO:0000313" key="4">
    <source>
        <dbReference type="Proteomes" id="UP001225596"/>
    </source>
</evidence>
<keyword evidence="1" id="KW-0812">Transmembrane</keyword>
<dbReference type="RefSeq" id="WP_338434746.1">
    <property type="nucleotide sequence ID" value="NZ_JAUYVH010000001.1"/>
</dbReference>
<sequence>MLRSRHLARQRGAVAIVVALSMAVLIGFVGLALDTGKLYVAKTELQNSADACALAAAQELTTATPLAVSEAAGITTGRMHNVLFQQYQIELASDAAVTFSSALNGPYVTKDSISPLAATFVRCDVTREQIPTWLMHVLNMIPGVEITPTTVSARAVASRVPAQTNCALPVALCSTAVNPLSPPAAGTWIQGAIGPSGGQNAGSGGLTGNFKWVDFTPPAGGASELGQMLTSPGTCNLPSTGAEVGQPGNVSSAANDWNSRFGIYQGNVQPEAAIPDFTGYAYTELTWPAQFNAFDDFRARRAANAPYQTNAVTGLNARGNISGADFLSQNGADRRLAVAPIVDCAGFASGSTAPVVNWACVLMLHPINNSAGGSGTGADRMWLEYRGLSSELGSPCASLGVPGGANSQGPMVPTLVQ</sequence>
<organism evidence="3 4">
    <name type="scientific">Keguizhuia sedimenti</name>
    <dbReference type="NCBI Taxonomy" id="3064264"/>
    <lineage>
        <taxon>Bacteria</taxon>
        <taxon>Pseudomonadati</taxon>
        <taxon>Pseudomonadota</taxon>
        <taxon>Betaproteobacteria</taxon>
        <taxon>Burkholderiales</taxon>
        <taxon>Oxalobacteraceae</taxon>
        <taxon>Keguizhuia</taxon>
    </lineage>
</organism>
<dbReference type="Pfam" id="PF13400">
    <property type="entry name" value="Tad"/>
    <property type="match status" value="1"/>
</dbReference>
<accession>A0ABU1BJ88</accession>
<reference evidence="3 4" key="1">
    <citation type="submission" date="2023-08" db="EMBL/GenBank/DDBJ databases">
        <title>Oxalobacteraceae gen .nov., isolated from river sludge outside the plant.</title>
        <authorList>
            <person name="Zhao S.Y."/>
        </authorList>
    </citation>
    <scope>NUCLEOTIDE SEQUENCE [LARGE SCALE GENOMIC DNA]</scope>
    <source>
        <strain evidence="3 4">R-40</strain>
    </source>
</reference>
<feature type="domain" description="Putative Flp pilus-assembly TadG-like N-terminal" evidence="2">
    <location>
        <begin position="12"/>
        <end position="58"/>
    </location>
</feature>
<keyword evidence="4" id="KW-1185">Reference proteome</keyword>
<protein>
    <submittedName>
        <fullName evidence="3">Pilus assembly protein TadG-related protein</fullName>
    </submittedName>
</protein>
<evidence type="ECO:0000256" key="1">
    <source>
        <dbReference type="SAM" id="Phobius"/>
    </source>
</evidence>
<dbReference type="EMBL" id="JAUYVH010000001">
    <property type="protein sequence ID" value="MDQ9168914.1"/>
    <property type="molecule type" value="Genomic_DNA"/>
</dbReference>
<keyword evidence="1" id="KW-1133">Transmembrane helix</keyword>
<keyword evidence="1" id="KW-0472">Membrane</keyword>
<feature type="transmembrane region" description="Helical" evidence="1">
    <location>
        <begin position="12"/>
        <end position="33"/>
    </location>
</feature>
<evidence type="ECO:0000313" key="3">
    <source>
        <dbReference type="EMBL" id="MDQ9168914.1"/>
    </source>
</evidence>